<keyword evidence="15" id="KW-1185">Reference proteome</keyword>
<feature type="domain" description="TonB-dependent receptor plug" evidence="13">
    <location>
        <begin position="76"/>
        <end position="189"/>
    </location>
</feature>
<dbReference type="Pfam" id="PF07715">
    <property type="entry name" value="Plug"/>
    <property type="match status" value="1"/>
</dbReference>
<dbReference type="InterPro" id="IPR037066">
    <property type="entry name" value="Plug_dom_sf"/>
</dbReference>
<evidence type="ECO:0000256" key="8">
    <source>
        <dbReference type="PROSITE-ProRule" id="PRU01360"/>
    </source>
</evidence>
<dbReference type="EMBL" id="CP060697">
    <property type="protein sequence ID" value="QNM84085.1"/>
    <property type="molecule type" value="Genomic_DNA"/>
</dbReference>
<name>A0A7G9L636_9SPHN</name>
<dbReference type="GO" id="GO:0009279">
    <property type="term" value="C:cell outer membrane"/>
    <property type="evidence" value="ECO:0007669"/>
    <property type="project" value="UniProtKB-SubCell"/>
</dbReference>
<evidence type="ECO:0000256" key="10">
    <source>
        <dbReference type="SAM" id="MobiDB-lite"/>
    </source>
</evidence>
<reference evidence="14 15" key="1">
    <citation type="submission" date="2020-08" db="EMBL/GenBank/DDBJ databases">
        <title>Sphingomonas sp. sand1-3 16S ribosomal RNA gene Genome sequencing and assembly.</title>
        <authorList>
            <person name="Kang M."/>
        </authorList>
    </citation>
    <scope>NUCLEOTIDE SEQUENCE [LARGE SCALE GENOMIC DNA]</scope>
    <source>
        <strain evidence="15">sand1-3</strain>
    </source>
</reference>
<evidence type="ECO:0000313" key="14">
    <source>
        <dbReference type="EMBL" id="QNM84085.1"/>
    </source>
</evidence>
<feature type="domain" description="TonB-dependent receptor-like beta-barrel" evidence="12">
    <location>
        <begin position="459"/>
        <end position="1016"/>
    </location>
</feature>
<proteinExistence type="inferred from homology"/>
<keyword evidence="4 8" id="KW-0812">Transmembrane</keyword>
<evidence type="ECO:0000256" key="7">
    <source>
        <dbReference type="ARBA" id="ARBA00023237"/>
    </source>
</evidence>
<evidence type="ECO:0000256" key="6">
    <source>
        <dbReference type="ARBA" id="ARBA00023136"/>
    </source>
</evidence>
<dbReference type="InterPro" id="IPR000531">
    <property type="entry name" value="Beta-barrel_TonB"/>
</dbReference>
<evidence type="ECO:0000313" key="15">
    <source>
        <dbReference type="Proteomes" id="UP000515861"/>
    </source>
</evidence>
<comment type="similarity">
    <text evidence="8 9">Belongs to the TonB-dependent receptor family.</text>
</comment>
<dbReference type="Gene3D" id="2.170.130.10">
    <property type="entry name" value="TonB-dependent receptor, plug domain"/>
    <property type="match status" value="1"/>
</dbReference>
<dbReference type="Gene3D" id="2.40.170.20">
    <property type="entry name" value="TonB-dependent receptor, beta-barrel domain"/>
    <property type="match status" value="1"/>
</dbReference>
<feature type="chain" id="PRO_5028980651" evidence="11">
    <location>
        <begin position="28"/>
        <end position="1115"/>
    </location>
</feature>
<organism evidence="14 15">
    <name type="scientific">Sphingomonas sabuli</name>
    <dbReference type="NCBI Taxonomy" id="2764186"/>
    <lineage>
        <taxon>Bacteria</taxon>
        <taxon>Pseudomonadati</taxon>
        <taxon>Pseudomonadota</taxon>
        <taxon>Alphaproteobacteria</taxon>
        <taxon>Sphingomonadales</taxon>
        <taxon>Sphingomonadaceae</taxon>
        <taxon>Sphingomonas</taxon>
    </lineage>
</organism>
<feature type="signal peptide" evidence="11">
    <location>
        <begin position="1"/>
        <end position="27"/>
    </location>
</feature>
<evidence type="ECO:0000256" key="11">
    <source>
        <dbReference type="SAM" id="SignalP"/>
    </source>
</evidence>
<dbReference type="PANTHER" id="PTHR47234">
    <property type="match status" value="1"/>
</dbReference>
<keyword evidence="11" id="KW-0732">Signal</keyword>
<dbReference type="PROSITE" id="PS52016">
    <property type="entry name" value="TONB_DEPENDENT_REC_3"/>
    <property type="match status" value="1"/>
</dbReference>
<evidence type="ECO:0000256" key="5">
    <source>
        <dbReference type="ARBA" id="ARBA00023077"/>
    </source>
</evidence>
<dbReference type="AlphaFoldDB" id="A0A7G9L636"/>
<evidence type="ECO:0000256" key="4">
    <source>
        <dbReference type="ARBA" id="ARBA00022692"/>
    </source>
</evidence>
<evidence type="ECO:0000259" key="13">
    <source>
        <dbReference type="Pfam" id="PF07715"/>
    </source>
</evidence>
<dbReference type="SUPFAM" id="SSF56935">
    <property type="entry name" value="Porins"/>
    <property type="match status" value="1"/>
</dbReference>
<dbReference type="InterPro" id="IPR036942">
    <property type="entry name" value="Beta-barrel_TonB_sf"/>
</dbReference>
<dbReference type="InterPro" id="IPR039426">
    <property type="entry name" value="TonB-dep_rcpt-like"/>
</dbReference>
<protein>
    <submittedName>
        <fullName evidence="14">TonB-dependent receptor</fullName>
    </submittedName>
</protein>
<evidence type="ECO:0000259" key="12">
    <source>
        <dbReference type="Pfam" id="PF00593"/>
    </source>
</evidence>
<dbReference type="PANTHER" id="PTHR47234:SF2">
    <property type="entry name" value="TONB-DEPENDENT RECEPTOR"/>
    <property type="match status" value="1"/>
</dbReference>
<dbReference type="KEGG" id="ssau:H8M03_10160"/>
<evidence type="ECO:0000256" key="2">
    <source>
        <dbReference type="ARBA" id="ARBA00022448"/>
    </source>
</evidence>
<dbReference type="Pfam" id="PF00593">
    <property type="entry name" value="TonB_dep_Rec_b-barrel"/>
    <property type="match status" value="1"/>
</dbReference>
<keyword evidence="2 8" id="KW-0813">Transport</keyword>
<accession>A0A7G9L636</accession>
<evidence type="ECO:0000256" key="1">
    <source>
        <dbReference type="ARBA" id="ARBA00004571"/>
    </source>
</evidence>
<keyword evidence="6 8" id="KW-0472">Membrane</keyword>
<keyword evidence="7 8" id="KW-0998">Cell outer membrane</keyword>
<gene>
    <name evidence="14" type="ORF">H8M03_10160</name>
</gene>
<feature type="region of interest" description="Disordered" evidence="10">
    <location>
        <begin position="29"/>
        <end position="58"/>
    </location>
</feature>
<evidence type="ECO:0000256" key="9">
    <source>
        <dbReference type="RuleBase" id="RU003357"/>
    </source>
</evidence>
<keyword evidence="5 9" id="KW-0798">TonB box</keyword>
<feature type="region of interest" description="Disordered" evidence="10">
    <location>
        <begin position="1096"/>
        <end position="1115"/>
    </location>
</feature>
<keyword evidence="14" id="KW-0675">Receptor</keyword>
<sequence length="1115" mass="117839">MKLEFRQRLLATTLLVGASMVATPAFAQDASEDPAAAPPSGPIEAQPIPERSATGEAVDAPRDIVVTGSRIPQPNLDSASPVAVVSEQEVKLTGTTRIEDVIAQLPGATASQSSGLSNGATGTAEIDLRFLGSKRTLSLVNGRRMTPGDPNSASQAADVNLIPASILKRVEVLTGGASSVYGADAVAGVVNFIIDTDFDGIKLDGQYSFYQHNNDCPAIEGDRTVCDALNAFAGDPQYAYPTSSVTDGRAVDFTVSIGSGFDDGRGHAMGYFGYRKVKPVLQANRDYSACALTGAGATVTCGGSGTAGEGNALVFVPTTDAAGNVTYTSTYAALGPGTATLGPPNLYNYAPLNYFQRPDERYVAGAFADYEISPAIKPYLEFMFMDDRTLAQIAPSGDFFSTLTINCDNPLLSAQQRSVICDPQYNLINGFIGSFPTAGGASYNPTPDAAPIEFIDSVNGGTYNRAYFQLGRRNVEGGPRISDLKHTSYRGVFGTRGDLSPVFSYDAYYQYGATNYTQVYRNEFSIARLTRALDVVEGPDGAPACRSALDGTDPLCVPYDVFGGTPSAASINYLNIFGVIDGRTSEQVFNANVTGAMGEMGWISPWASDGVGINVGFEYRKEKLTLNPDQSFQTGDLAGQGAPTLPVNGSFNVKEVFGEIQIPIVQQTIFEELTFGAGYRKSWYETSGDRKYDTDTYKLSLEFAPIRDVRFRAAYNRAARAPNIQELFAPQFVGLDGSDDPCAGAPIEATDYGCIAQGLAVGQSTPANPAEQYNGLLGGNPNLNPEKATTKTVGVVLQPRFIPRFALTVDYFNIDLKDAIQGFGADSIVQDCVGNATASFTPASCALINRDPAGSIWLTPGGFVTDLNYNVGGIETSGIDVTAAYSTRLFSLGNLSATFSGTYLDEYITDNGLTTPYDCAGYYGGVCSGGAVSSTSPLPEWRHKARATLQTPMGLGVSVQWRHIGSVEHERLGEDISAGAPPVLSQKIHAENYIDLAATYSLFNDRLNLRAGVNNVFDNVPPRITGSSGSCPAGPCNGNTYPGLWDALGRYVYAGFTLAFTPPPPAPPVYVAPPPPPPAAPATQTCPDGTVILATEVCPAPPPPPPPPPPAPERG</sequence>
<dbReference type="Proteomes" id="UP000515861">
    <property type="component" value="Chromosome"/>
</dbReference>
<dbReference type="InterPro" id="IPR012910">
    <property type="entry name" value="Plug_dom"/>
</dbReference>
<evidence type="ECO:0000256" key="3">
    <source>
        <dbReference type="ARBA" id="ARBA00022452"/>
    </source>
</evidence>
<feature type="compositionally biased region" description="Pro residues" evidence="10">
    <location>
        <begin position="1099"/>
        <end position="1115"/>
    </location>
</feature>
<keyword evidence="3 8" id="KW-1134">Transmembrane beta strand</keyword>
<comment type="subcellular location">
    <subcellularLocation>
        <location evidence="1 8">Cell outer membrane</location>
        <topology evidence="1 8">Multi-pass membrane protein</topology>
    </subcellularLocation>
</comment>